<keyword evidence="1" id="KW-1133">Transmembrane helix</keyword>
<feature type="transmembrane region" description="Helical" evidence="1">
    <location>
        <begin position="80"/>
        <end position="98"/>
    </location>
</feature>
<comment type="caution">
    <text evidence="2">The sequence shown here is derived from an EMBL/GenBank/DDBJ whole genome shotgun (WGS) entry which is preliminary data.</text>
</comment>
<keyword evidence="1" id="KW-0133">Cell shape</keyword>
<evidence type="ECO:0000313" key="2">
    <source>
        <dbReference type="EMBL" id="PZR33735.1"/>
    </source>
</evidence>
<evidence type="ECO:0000313" key="3">
    <source>
        <dbReference type="Proteomes" id="UP000249393"/>
    </source>
</evidence>
<comment type="similarity">
    <text evidence="1">Belongs to the Amj family.</text>
</comment>
<comment type="pathway">
    <text evidence="1">Cell wall biogenesis; peptidoglycan biosynthesis.</text>
</comment>
<sequence length="267" mass="28481">MDAQLFLLCVLTFVIHLIGALAYAVRIAGVRTRRIAMSFALFNVLVLLSRASNAFQGPFLSKRIETNLAAGTGGHLLTDFQWLMASASLAALVGALAIPTAQRLFTRAVAHFQVHRSIPKLLMHAFAKGGLAYVRDAVALPSPAHIPALKQKIDFPARVIVLNVLAQALLTVGVFASLYAGYLDPQFRVTAVSLSAAINGVATILLFVLIDPALSIMTDDVMDGRVSEPAFRRAVVWFAGSRVAGTMLAQLLLVPAASGVVLLARLI</sequence>
<feature type="transmembrane region" description="Helical" evidence="1">
    <location>
        <begin position="37"/>
        <end position="60"/>
    </location>
</feature>
<keyword evidence="1" id="KW-0961">Cell wall biogenesis/degradation</keyword>
<dbReference type="UniPathway" id="UPA00219"/>
<gene>
    <name evidence="1" type="primary">amj</name>
    <name evidence="2" type="ORF">DI526_12585</name>
</gene>
<comment type="function">
    <text evidence="1">Involved in peptidoglycan biosynthesis. Transports lipid-linked peptidoglycan precursors from the inner to the outer leaflet of the cytoplasmic membrane.</text>
</comment>
<accession>A0A2W5VEG3</accession>
<keyword evidence="1" id="KW-0472">Membrane</keyword>
<keyword evidence="1" id="KW-1003">Cell membrane</keyword>
<comment type="subcellular location">
    <subcellularLocation>
        <location evidence="1">Cell membrane</location>
        <topology evidence="1">Multi-pass membrane protein</topology>
    </subcellularLocation>
</comment>
<dbReference type="AlphaFoldDB" id="A0A2W5VEG3"/>
<feature type="transmembrane region" description="Helical" evidence="1">
    <location>
        <begin position="159"/>
        <end position="182"/>
    </location>
</feature>
<dbReference type="HAMAP" id="MF_02077">
    <property type="entry name" value="Amj_flippase"/>
    <property type="match status" value="1"/>
</dbReference>
<keyword evidence="1" id="KW-0812">Transmembrane</keyword>
<dbReference type="RefSeq" id="WP_304278379.1">
    <property type="nucleotide sequence ID" value="NZ_QFQZ01000037.1"/>
</dbReference>
<evidence type="ECO:0000256" key="1">
    <source>
        <dbReference type="HAMAP-Rule" id="MF_02077"/>
    </source>
</evidence>
<feature type="transmembrane region" description="Helical" evidence="1">
    <location>
        <begin position="235"/>
        <end position="264"/>
    </location>
</feature>
<dbReference type="GO" id="GO:0008360">
    <property type="term" value="P:regulation of cell shape"/>
    <property type="evidence" value="ECO:0007669"/>
    <property type="project" value="UniProtKB-KW"/>
</dbReference>
<feature type="transmembrane region" description="Helical" evidence="1">
    <location>
        <begin position="6"/>
        <end position="25"/>
    </location>
</feature>
<dbReference type="GO" id="GO:0071555">
    <property type="term" value="P:cell wall organization"/>
    <property type="evidence" value="ECO:0007669"/>
    <property type="project" value="UniProtKB-KW"/>
</dbReference>
<proteinExistence type="inferred from homology"/>
<keyword evidence="1" id="KW-0813">Transport</keyword>
<dbReference type="Pfam" id="PF10997">
    <property type="entry name" value="Amj"/>
    <property type="match status" value="1"/>
</dbReference>
<dbReference type="GO" id="GO:0015648">
    <property type="term" value="F:lipid-linked peptidoglycan transporter activity"/>
    <property type="evidence" value="ECO:0007669"/>
    <property type="project" value="UniProtKB-UniRule"/>
</dbReference>
<feature type="transmembrane region" description="Helical" evidence="1">
    <location>
        <begin position="194"/>
        <end position="214"/>
    </location>
</feature>
<dbReference type="Proteomes" id="UP000249393">
    <property type="component" value="Unassembled WGS sequence"/>
</dbReference>
<protein>
    <recommendedName>
        <fullName evidence="1">Lipid II flippase Amj</fullName>
    </recommendedName>
</protein>
<name>A0A2W5VEG3_9CAUL</name>
<reference evidence="2 3" key="1">
    <citation type="submission" date="2017-08" db="EMBL/GenBank/DDBJ databases">
        <title>Infants hospitalized years apart are colonized by the same room-sourced microbial strains.</title>
        <authorList>
            <person name="Brooks B."/>
            <person name="Olm M.R."/>
            <person name="Firek B.A."/>
            <person name="Baker R."/>
            <person name="Thomas B.C."/>
            <person name="Morowitz M.J."/>
            <person name="Banfield J.F."/>
        </authorList>
    </citation>
    <scope>NUCLEOTIDE SEQUENCE [LARGE SCALE GENOMIC DNA]</scope>
    <source>
        <strain evidence="2">S2_003_000_R2_4</strain>
    </source>
</reference>
<dbReference type="EMBL" id="QFQZ01000037">
    <property type="protein sequence ID" value="PZR33735.1"/>
    <property type="molecule type" value="Genomic_DNA"/>
</dbReference>
<organism evidence="2 3">
    <name type="scientific">Caulobacter segnis</name>
    <dbReference type="NCBI Taxonomy" id="88688"/>
    <lineage>
        <taxon>Bacteria</taxon>
        <taxon>Pseudomonadati</taxon>
        <taxon>Pseudomonadota</taxon>
        <taxon>Alphaproteobacteria</taxon>
        <taxon>Caulobacterales</taxon>
        <taxon>Caulobacteraceae</taxon>
        <taxon>Caulobacter</taxon>
    </lineage>
</organism>
<dbReference type="GO" id="GO:0009252">
    <property type="term" value="P:peptidoglycan biosynthetic process"/>
    <property type="evidence" value="ECO:0007669"/>
    <property type="project" value="UniProtKB-UniRule"/>
</dbReference>
<keyword evidence="1" id="KW-0573">Peptidoglycan synthesis</keyword>
<dbReference type="InterPro" id="IPR021260">
    <property type="entry name" value="Amj"/>
</dbReference>
<dbReference type="GO" id="GO:0005886">
    <property type="term" value="C:plasma membrane"/>
    <property type="evidence" value="ECO:0007669"/>
    <property type="project" value="UniProtKB-SubCell"/>
</dbReference>